<evidence type="ECO:0000256" key="1">
    <source>
        <dbReference type="SAM" id="Coils"/>
    </source>
</evidence>
<dbReference type="RefSeq" id="WP_071616898.1">
    <property type="nucleotide sequence ID" value="NZ_MINN01000022.1"/>
</dbReference>
<sequence>MDNLLNEDEKIVNDYYFFKEKILNNQLNLQRVFDILEELNTKKEGLLPATFYFNEYFPNKFGKEASRFLNNLLDDSGDLIRTLTEIQQIEQDDLAEMSLIAFKYKNILDKVYGIYTESYNLLNVWSASNKKGELLTSFTRVDNETFVVKLEIEDSLSIINHLVNSLIKHYEVERREDIKEEIMIELNNLRKDLEAMNSENNY</sequence>
<comment type="caution">
    <text evidence="2">The sequence shown here is derived from an EMBL/GenBank/DDBJ whole genome shotgun (WGS) entry which is preliminary data.</text>
</comment>
<name>A0A1J6W4T7_9BACI</name>
<dbReference type="AlphaFoldDB" id="A0A1J6W4T7"/>
<accession>A0A1J6W4T7</accession>
<organism evidence="2 3">
    <name type="scientific">Rossellomorea aquimaris</name>
    <dbReference type="NCBI Taxonomy" id="189382"/>
    <lineage>
        <taxon>Bacteria</taxon>
        <taxon>Bacillati</taxon>
        <taxon>Bacillota</taxon>
        <taxon>Bacilli</taxon>
        <taxon>Bacillales</taxon>
        <taxon>Bacillaceae</taxon>
        <taxon>Rossellomorea</taxon>
    </lineage>
</organism>
<gene>
    <name evidence="2" type="ORF">BHE18_14955</name>
</gene>
<dbReference type="Proteomes" id="UP000182062">
    <property type="component" value="Unassembled WGS sequence"/>
</dbReference>
<protein>
    <submittedName>
        <fullName evidence="2">Uncharacterized protein</fullName>
    </submittedName>
</protein>
<keyword evidence="1" id="KW-0175">Coiled coil</keyword>
<feature type="coiled-coil region" evidence="1">
    <location>
        <begin position="172"/>
        <end position="199"/>
    </location>
</feature>
<reference evidence="2 3" key="1">
    <citation type="submission" date="2016-09" db="EMBL/GenBank/DDBJ databases">
        <title>Bacillus aquimaris SAMM genome sequence reveals colonization and biosurfactant production capacities.</title>
        <authorList>
            <person name="Waghmode S.R."/>
            <person name="Suryavanshi M.V."/>
        </authorList>
    </citation>
    <scope>NUCLEOTIDE SEQUENCE [LARGE SCALE GENOMIC DNA]</scope>
    <source>
        <strain evidence="2 3">SAMM</strain>
    </source>
</reference>
<evidence type="ECO:0000313" key="2">
    <source>
        <dbReference type="EMBL" id="OIU73174.1"/>
    </source>
</evidence>
<dbReference type="EMBL" id="MINN01000022">
    <property type="protein sequence ID" value="OIU73174.1"/>
    <property type="molecule type" value="Genomic_DNA"/>
</dbReference>
<evidence type="ECO:0000313" key="3">
    <source>
        <dbReference type="Proteomes" id="UP000182062"/>
    </source>
</evidence>
<proteinExistence type="predicted"/>
<keyword evidence="3" id="KW-1185">Reference proteome</keyword>